<keyword evidence="3" id="KW-1185">Reference proteome</keyword>
<proteinExistence type="predicted"/>
<comment type="caution">
    <text evidence="2">The sequence shown here is derived from an EMBL/GenBank/DDBJ whole genome shotgun (WGS) entry which is preliminary data.</text>
</comment>
<evidence type="ECO:0000259" key="1">
    <source>
        <dbReference type="SMART" id="SM00635"/>
    </source>
</evidence>
<dbReference type="InterPro" id="IPR003343">
    <property type="entry name" value="Big_2"/>
</dbReference>
<dbReference type="SMART" id="SM00635">
    <property type="entry name" value="BID_2"/>
    <property type="match status" value="1"/>
</dbReference>
<feature type="domain" description="BIG2" evidence="1">
    <location>
        <begin position="40"/>
        <end position="112"/>
    </location>
</feature>
<dbReference type="SUPFAM" id="SSF49373">
    <property type="entry name" value="Invasin/intimin cell-adhesion fragments"/>
    <property type="match status" value="1"/>
</dbReference>
<name>A0A839JVG7_9FIRM</name>
<evidence type="ECO:0000313" key="2">
    <source>
        <dbReference type="EMBL" id="MBB2181470.1"/>
    </source>
</evidence>
<dbReference type="Pfam" id="PF02368">
    <property type="entry name" value="Big_2"/>
    <property type="match status" value="1"/>
</dbReference>
<dbReference type="EMBL" id="JACEGA010000001">
    <property type="protein sequence ID" value="MBB2181470.1"/>
    <property type="molecule type" value="Genomic_DNA"/>
</dbReference>
<reference evidence="2 3" key="1">
    <citation type="submission" date="2020-07" db="EMBL/GenBank/DDBJ databases">
        <title>Characterization and genome sequencing of isolate MD1, a novel member within the family Lachnospiraceae.</title>
        <authorList>
            <person name="Rettenmaier R."/>
            <person name="Di Bello L."/>
            <person name="Zinser C."/>
            <person name="Scheitz K."/>
            <person name="Liebl W."/>
            <person name="Zverlov V."/>
        </authorList>
    </citation>
    <scope>NUCLEOTIDE SEQUENCE [LARGE SCALE GENOMIC DNA]</scope>
    <source>
        <strain evidence="2 3">MD1</strain>
    </source>
</reference>
<dbReference type="InterPro" id="IPR008964">
    <property type="entry name" value="Invasin/intimin_cell_adhesion"/>
</dbReference>
<sequence length="287" mass="31587">MIIDGEFQMRVRAYKGSTYSDYTETITVRGGEGIISGPKASATPKLNKTKASIDVGKTVQLKVNNTKDKVTWKSSNKKVATVSSKGLVKGVKQGEATITATVGKKKLTCKITVKKSSKGTSSNILDSYREILNKNISSTRSFALLDINKDGQKELFLNVSESASSIDCDTIVYSYYNGKIYDSTVCGQIYPSYISSKKGIAVAGMFSSNEWVDIYVLEKGVLKSIYISGSHLKYDDKTGEFNTEVYVNNKTVSPKERAKSDEAAGIYGSKDIKFYEVTKENIDKYLK</sequence>
<gene>
    <name evidence="2" type="ORF">H0486_01000</name>
</gene>
<organism evidence="2 3">
    <name type="scientific">Variimorphobacter saccharofermentans</name>
    <dbReference type="NCBI Taxonomy" id="2755051"/>
    <lineage>
        <taxon>Bacteria</taxon>
        <taxon>Bacillati</taxon>
        <taxon>Bacillota</taxon>
        <taxon>Clostridia</taxon>
        <taxon>Lachnospirales</taxon>
        <taxon>Lachnospiraceae</taxon>
        <taxon>Variimorphobacter</taxon>
    </lineage>
</organism>
<accession>A0A839JVG7</accession>
<dbReference type="Gene3D" id="2.60.40.1080">
    <property type="match status" value="1"/>
</dbReference>
<protein>
    <submittedName>
        <fullName evidence="2">Ig-like domain-containing protein</fullName>
    </submittedName>
</protein>
<dbReference type="AlphaFoldDB" id="A0A839JVG7"/>
<evidence type="ECO:0000313" key="3">
    <source>
        <dbReference type="Proteomes" id="UP000574276"/>
    </source>
</evidence>
<dbReference type="Proteomes" id="UP000574276">
    <property type="component" value="Unassembled WGS sequence"/>
</dbReference>